<name>A0ABD1ZD54_9MARC</name>
<keyword evidence="1" id="KW-1133">Transmembrane helix</keyword>
<keyword evidence="1" id="KW-0472">Membrane</keyword>
<dbReference type="EMBL" id="JBHFFA010000001">
    <property type="protein sequence ID" value="KAL2649270.1"/>
    <property type="molecule type" value="Genomic_DNA"/>
</dbReference>
<proteinExistence type="predicted"/>
<evidence type="ECO:0000256" key="1">
    <source>
        <dbReference type="SAM" id="Phobius"/>
    </source>
</evidence>
<feature type="transmembrane region" description="Helical" evidence="1">
    <location>
        <begin position="16"/>
        <end position="37"/>
    </location>
</feature>
<organism evidence="2 3">
    <name type="scientific">Riccia fluitans</name>
    <dbReference type="NCBI Taxonomy" id="41844"/>
    <lineage>
        <taxon>Eukaryota</taxon>
        <taxon>Viridiplantae</taxon>
        <taxon>Streptophyta</taxon>
        <taxon>Embryophyta</taxon>
        <taxon>Marchantiophyta</taxon>
        <taxon>Marchantiopsida</taxon>
        <taxon>Marchantiidae</taxon>
        <taxon>Marchantiales</taxon>
        <taxon>Ricciaceae</taxon>
        <taxon>Riccia</taxon>
    </lineage>
</organism>
<accession>A0ABD1ZD54</accession>
<sequence length="88" mass="9918">MATPCLCAGTANLMVVVWWFITKVLFFILLLPVVVVVQQSQLRHLHTTAPPAELHAGTLRRETHVQTNVKKPQQLLMLQQQEQHAPAT</sequence>
<dbReference type="Proteomes" id="UP001605036">
    <property type="component" value="Unassembled WGS sequence"/>
</dbReference>
<dbReference type="AlphaFoldDB" id="A0ABD1ZD54"/>
<keyword evidence="3" id="KW-1185">Reference proteome</keyword>
<reference evidence="2 3" key="1">
    <citation type="submission" date="2024-09" db="EMBL/GenBank/DDBJ databases">
        <title>Chromosome-scale assembly of Riccia fluitans.</title>
        <authorList>
            <person name="Paukszto L."/>
            <person name="Sawicki J."/>
            <person name="Karawczyk K."/>
            <person name="Piernik-Szablinska J."/>
            <person name="Szczecinska M."/>
            <person name="Mazdziarz M."/>
        </authorList>
    </citation>
    <scope>NUCLEOTIDE SEQUENCE [LARGE SCALE GENOMIC DNA]</scope>
    <source>
        <strain evidence="2">Rf_01</strain>
        <tissue evidence="2">Aerial parts of the thallus</tissue>
    </source>
</reference>
<evidence type="ECO:0000313" key="3">
    <source>
        <dbReference type="Proteomes" id="UP001605036"/>
    </source>
</evidence>
<gene>
    <name evidence="2" type="ORF">R1flu_017398</name>
</gene>
<evidence type="ECO:0000313" key="2">
    <source>
        <dbReference type="EMBL" id="KAL2649270.1"/>
    </source>
</evidence>
<evidence type="ECO:0008006" key="4">
    <source>
        <dbReference type="Google" id="ProtNLM"/>
    </source>
</evidence>
<keyword evidence="1" id="KW-0812">Transmembrane</keyword>
<comment type="caution">
    <text evidence="2">The sequence shown here is derived from an EMBL/GenBank/DDBJ whole genome shotgun (WGS) entry which is preliminary data.</text>
</comment>
<protein>
    <recommendedName>
        <fullName evidence="4">Secreted protein</fullName>
    </recommendedName>
</protein>